<dbReference type="PANTHER" id="PTHR30012:SF0">
    <property type="entry name" value="TYPE II SECRETION SYSTEM PROTEIN F-RELATED"/>
    <property type="match status" value="1"/>
</dbReference>
<gene>
    <name evidence="8" type="ORF">CHH72_08010</name>
</gene>
<sequence>MGTVREKQKVEQVQFLKRLGELLNKGYEMDQALSFLAVHASRELQGKITGLKKDLREGKTLWQSIEPFSLPGEAQSFVYFYEEQGELSEGLVSAAQLAEKRAYTKKQLQKLLRYPIFLLWGAAVVLIVLNQFVVPHFKSLYATMESSPPWLTQFFFQFLTYIPYMLIGLAMVGFIASMLIWKQYKKRSPHDQIAVFLKIKPIKATVQQAISYYFSLQLGRLLETGMSLQQALNVFEGQDYLRFFKEEARWMNNELERGESFIAYIKEKPYYLDELAAIVENGMRTGTIASDLQQYSEWLYQEMDDRLQKGVVWLQPVLLLAIGAFVFGLFLVVMLPMFEMIGSLE</sequence>
<comment type="similarity">
    <text evidence="2">Belongs to the GSP F family.</text>
</comment>
<name>A0A268P1E7_SHOCL</name>
<feature type="domain" description="Type II secretion system protein GspF" evidence="7">
    <location>
        <begin position="15"/>
        <end position="135"/>
    </location>
</feature>
<evidence type="ECO:0000256" key="2">
    <source>
        <dbReference type="ARBA" id="ARBA00005745"/>
    </source>
</evidence>
<proteinExistence type="inferred from homology"/>
<dbReference type="PRINTS" id="PR00812">
    <property type="entry name" value="BCTERIALGSPF"/>
</dbReference>
<evidence type="ECO:0000313" key="9">
    <source>
        <dbReference type="Proteomes" id="UP000216207"/>
    </source>
</evidence>
<dbReference type="InterPro" id="IPR042094">
    <property type="entry name" value="T2SS_GspF_sf"/>
</dbReference>
<dbReference type="Gene3D" id="1.20.81.30">
    <property type="entry name" value="Type II secretion system (T2SS), domain F"/>
    <property type="match status" value="2"/>
</dbReference>
<comment type="subcellular location">
    <subcellularLocation>
        <location evidence="1">Cell membrane</location>
        <topology evidence="1">Multi-pass membrane protein</topology>
    </subcellularLocation>
</comment>
<evidence type="ECO:0000256" key="5">
    <source>
        <dbReference type="ARBA" id="ARBA00022989"/>
    </source>
</evidence>
<keyword evidence="6" id="KW-0472">Membrane</keyword>
<dbReference type="InterPro" id="IPR047692">
    <property type="entry name" value="T4P_ComGB"/>
</dbReference>
<dbReference type="InterPro" id="IPR003004">
    <property type="entry name" value="GspF/PilC"/>
</dbReference>
<keyword evidence="3" id="KW-1003">Cell membrane</keyword>
<feature type="domain" description="Type II secretion system protein GspF" evidence="7">
    <location>
        <begin position="214"/>
        <end position="336"/>
    </location>
</feature>
<dbReference type="NCBIfam" id="NF041012">
    <property type="entry name" value="T4P_ComGB"/>
    <property type="match status" value="1"/>
</dbReference>
<evidence type="ECO:0000313" key="8">
    <source>
        <dbReference type="EMBL" id="PAE89574.1"/>
    </source>
</evidence>
<dbReference type="RefSeq" id="WP_035201741.1">
    <property type="nucleotide sequence ID" value="NZ_CP012475.1"/>
</dbReference>
<protein>
    <recommendedName>
        <fullName evidence="7">Type II secretion system protein GspF domain-containing protein</fullName>
    </recommendedName>
</protein>
<dbReference type="PANTHER" id="PTHR30012">
    <property type="entry name" value="GENERAL SECRETION PATHWAY PROTEIN"/>
    <property type="match status" value="1"/>
</dbReference>
<dbReference type="InterPro" id="IPR018076">
    <property type="entry name" value="T2SS_GspF_dom"/>
</dbReference>
<dbReference type="AlphaFoldDB" id="A0A268P1E7"/>
<organism evidence="8 9">
    <name type="scientific">Shouchella clausii</name>
    <name type="common">Alkalihalobacillus clausii</name>
    <dbReference type="NCBI Taxonomy" id="79880"/>
    <lineage>
        <taxon>Bacteria</taxon>
        <taxon>Bacillati</taxon>
        <taxon>Bacillota</taxon>
        <taxon>Bacilli</taxon>
        <taxon>Bacillales</taxon>
        <taxon>Bacillaceae</taxon>
        <taxon>Shouchella</taxon>
    </lineage>
</organism>
<dbReference type="GO" id="GO:0005886">
    <property type="term" value="C:plasma membrane"/>
    <property type="evidence" value="ECO:0007669"/>
    <property type="project" value="UniProtKB-SubCell"/>
</dbReference>
<dbReference type="EMBL" id="NPCC01000008">
    <property type="protein sequence ID" value="PAE89574.1"/>
    <property type="molecule type" value="Genomic_DNA"/>
</dbReference>
<dbReference type="Proteomes" id="UP000216207">
    <property type="component" value="Unassembled WGS sequence"/>
</dbReference>
<evidence type="ECO:0000256" key="4">
    <source>
        <dbReference type="ARBA" id="ARBA00022692"/>
    </source>
</evidence>
<reference evidence="8 9" key="1">
    <citation type="submission" date="2017-07" db="EMBL/GenBank/DDBJ databases">
        <title>Isolation and whole genome analysis of endospore-forming bacteria from heroin.</title>
        <authorList>
            <person name="Kalinowski J."/>
            <person name="Ahrens B."/>
            <person name="Al-Dilaimi A."/>
            <person name="Winkler A."/>
            <person name="Wibberg D."/>
            <person name="Schleenbecker U."/>
            <person name="Ruckert C."/>
            <person name="Wolfel R."/>
            <person name="Grass G."/>
        </authorList>
    </citation>
    <scope>NUCLEOTIDE SEQUENCE [LARGE SCALE GENOMIC DNA]</scope>
    <source>
        <strain evidence="8 9">7539</strain>
    </source>
</reference>
<keyword evidence="5" id="KW-1133">Transmembrane helix</keyword>
<keyword evidence="4" id="KW-0812">Transmembrane</keyword>
<evidence type="ECO:0000256" key="3">
    <source>
        <dbReference type="ARBA" id="ARBA00022475"/>
    </source>
</evidence>
<accession>A0A268P1E7</accession>
<dbReference type="Pfam" id="PF00482">
    <property type="entry name" value="T2SSF"/>
    <property type="match status" value="2"/>
</dbReference>
<evidence type="ECO:0000256" key="1">
    <source>
        <dbReference type="ARBA" id="ARBA00004651"/>
    </source>
</evidence>
<evidence type="ECO:0000256" key="6">
    <source>
        <dbReference type="ARBA" id="ARBA00023136"/>
    </source>
</evidence>
<evidence type="ECO:0000259" key="7">
    <source>
        <dbReference type="Pfam" id="PF00482"/>
    </source>
</evidence>
<comment type="caution">
    <text evidence="8">The sequence shown here is derived from an EMBL/GenBank/DDBJ whole genome shotgun (WGS) entry which is preliminary data.</text>
</comment>